<dbReference type="CDD" id="cd04724">
    <property type="entry name" value="Tryptophan_synthase_alpha"/>
    <property type="match status" value="1"/>
</dbReference>
<evidence type="ECO:0000256" key="4">
    <source>
        <dbReference type="ARBA" id="ARBA00022605"/>
    </source>
</evidence>
<evidence type="ECO:0000256" key="7">
    <source>
        <dbReference type="ARBA" id="ARBA00023239"/>
    </source>
</evidence>
<dbReference type="AlphaFoldDB" id="A0A2T0BF14"/>
<dbReference type="RefSeq" id="WP_106010423.1">
    <property type="nucleotide sequence ID" value="NZ_JALCQO010000028.1"/>
</dbReference>
<dbReference type="Gene3D" id="3.20.20.70">
    <property type="entry name" value="Aldolase class I"/>
    <property type="match status" value="1"/>
</dbReference>
<feature type="active site" description="Proton acceptor" evidence="9">
    <location>
        <position position="60"/>
    </location>
</feature>
<dbReference type="HAMAP" id="MF_00131">
    <property type="entry name" value="Trp_synth_alpha"/>
    <property type="match status" value="1"/>
</dbReference>
<comment type="subunit">
    <text evidence="3 9">Tetramer of two alpha and two beta chains.</text>
</comment>
<keyword evidence="5 9" id="KW-0822">Tryptophan biosynthesis</keyword>
<dbReference type="Pfam" id="PF00290">
    <property type="entry name" value="Trp_syntA"/>
    <property type="match status" value="1"/>
</dbReference>
<dbReference type="GO" id="GO:0004834">
    <property type="term" value="F:tryptophan synthase activity"/>
    <property type="evidence" value="ECO:0007669"/>
    <property type="project" value="UniProtKB-UniRule"/>
</dbReference>
<dbReference type="InterPro" id="IPR011060">
    <property type="entry name" value="RibuloseP-bd_barrel"/>
</dbReference>
<evidence type="ECO:0000256" key="1">
    <source>
        <dbReference type="ARBA" id="ARBA00003365"/>
    </source>
</evidence>
<organism evidence="11 12">
    <name type="scientific">Clostridium luticellarii</name>
    <dbReference type="NCBI Taxonomy" id="1691940"/>
    <lineage>
        <taxon>Bacteria</taxon>
        <taxon>Bacillati</taxon>
        <taxon>Bacillota</taxon>
        <taxon>Clostridia</taxon>
        <taxon>Eubacteriales</taxon>
        <taxon>Clostridiaceae</taxon>
        <taxon>Clostridium</taxon>
    </lineage>
</organism>
<dbReference type="EMBL" id="PVXP01000054">
    <property type="protein sequence ID" value="PRR82485.1"/>
    <property type="molecule type" value="Genomic_DNA"/>
</dbReference>
<protein>
    <recommendedName>
        <fullName evidence="9">Tryptophan synthase alpha chain</fullName>
        <ecNumber evidence="9">4.2.1.20</ecNumber>
    </recommendedName>
</protein>
<comment type="similarity">
    <text evidence="9 10">Belongs to the TrpA family.</text>
</comment>
<keyword evidence="12" id="KW-1185">Reference proteome</keyword>
<evidence type="ECO:0000256" key="2">
    <source>
        <dbReference type="ARBA" id="ARBA00004733"/>
    </source>
</evidence>
<dbReference type="InterPro" id="IPR018204">
    <property type="entry name" value="Trp_synthase_alpha_AS"/>
</dbReference>
<gene>
    <name evidence="9 11" type="primary">trpA</name>
    <name evidence="11" type="ORF">CLLU_28370</name>
</gene>
<comment type="function">
    <text evidence="1 9">The alpha subunit is responsible for the aldol cleavage of indoleglycerol phosphate to indole and glyceraldehyde 3-phosphate.</text>
</comment>
<dbReference type="EC" id="4.2.1.20" evidence="9"/>
<keyword evidence="7 9" id="KW-0456">Lyase</keyword>
<dbReference type="UniPathway" id="UPA00035">
    <property type="reaction ID" value="UER00044"/>
</dbReference>
<keyword evidence="4 9" id="KW-0028">Amino-acid biosynthesis</keyword>
<evidence type="ECO:0000256" key="9">
    <source>
        <dbReference type="HAMAP-Rule" id="MF_00131"/>
    </source>
</evidence>
<evidence type="ECO:0000256" key="6">
    <source>
        <dbReference type="ARBA" id="ARBA00023141"/>
    </source>
</evidence>
<dbReference type="NCBIfam" id="TIGR00262">
    <property type="entry name" value="trpA"/>
    <property type="match status" value="1"/>
</dbReference>
<dbReference type="PANTHER" id="PTHR43406:SF1">
    <property type="entry name" value="TRYPTOPHAN SYNTHASE ALPHA CHAIN, CHLOROPLASTIC"/>
    <property type="match status" value="1"/>
</dbReference>
<dbReference type="PROSITE" id="PS00167">
    <property type="entry name" value="TRP_SYNTHASE_ALPHA"/>
    <property type="match status" value="1"/>
</dbReference>
<dbReference type="FunFam" id="3.20.20.70:FF:000037">
    <property type="entry name" value="Tryptophan synthase alpha chain"/>
    <property type="match status" value="1"/>
</dbReference>
<keyword evidence="6 9" id="KW-0057">Aromatic amino acid biosynthesis</keyword>
<evidence type="ECO:0000313" key="11">
    <source>
        <dbReference type="EMBL" id="PRR82485.1"/>
    </source>
</evidence>
<proteinExistence type="inferred from homology"/>
<dbReference type="InterPro" id="IPR013785">
    <property type="entry name" value="Aldolase_TIM"/>
</dbReference>
<comment type="catalytic activity">
    <reaction evidence="8 9">
        <text>(1S,2R)-1-C-(indol-3-yl)glycerol 3-phosphate + L-serine = D-glyceraldehyde 3-phosphate + L-tryptophan + H2O</text>
        <dbReference type="Rhea" id="RHEA:10532"/>
        <dbReference type="ChEBI" id="CHEBI:15377"/>
        <dbReference type="ChEBI" id="CHEBI:33384"/>
        <dbReference type="ChEBI" id="CHEBI:57912"/>
        <dbReference type="ChEBI" id="CHEBI:58866"/>
        <dbReference type="ChEBI" id="CHEBI:59776"/>
        <dbReference type="EC" id="4.2.1.20"/>
    </reaction>
</comment>
<evidence type="ECO:0000256" key="5">
    <source>
        <dbReference type="ARBA" id="ARBA00022822"/>
    </source>
</evidence>
<evidence type="ECO:0000313" key="12">
    <source>
        <dbReference type="Proteomes" id="UP000237798"/>
    </source>
</evidence>
<feature type="active site" description="Proton acceptor" evidence="9">
    <location>
        <position position="49"/>
    </location>
</feature>
<evidence type="ECO:0000256" key="3">
    <source>
        <dbReference type="ARBA" id="ARBA00011270"/>
    </source>
</evidence>
<sequence>MNRIDLKFSQLKEKGEKALIPFITAGDPDLRTTVEIVLAMESSGADIIELGIPYSDPLADGVTIQASSNRALENGVKIFKIMDTVKSIREKTQVPLVYLVYYSSIFKYGMEKFIKECSGCGIDGLIIPDLPIEERKDITAMGEKYGVYLIPLVAPTSKERIEKIVRGARGFVYCVSVNGVTGARNSINTDIKEYMKIVSSYTDIPRALGFGISSAAMAEKFKPYCDGIIVGSALIDRIAEGKNKEDILDSVKRFIGELKNGLKQ</sequence>
<accession>A0A2T0BF14</accession>
<dbReference type="SUPFAM" id="SSF51366">
    <property type="entry name" value="Ribulose-phoshate binding barrel"/>
    <property type="match status" value="1"/>
</dbReference>
<evidence type="ECO:0000256" key="10">
    <source>
        <dbReference type="RuleBase" id="RU003662"/>
    </source>
</evidence>
<evidence type="ECO:0000256" key="8">
    <source>
        <dbReference type="ARBA" id="ARBA00049047"/>
    </source>
</evidence>
<comment type="caution">
    <text evidence="11">The sequence shown here is derived from an EMBL/GenBank/DDBJ whole genome shotgun (WGS) entry which is preliminary data.</text>
</comment>
<dbReference type="GO" id="GO:0005829">
    <property type="term" value="C:cytosol"/>
    <property type="evidence" value="ECO:0007669"/>
    <property type="project" value="TreeGrafter"/>
</dbReference>
<dbReference type="Proteomes" id="UP000237798">
    <property type="component" value="Unassembled WGS sequence"/>
</dbReference>
<dbReference type="InterPro" id="IPR002028">
    <property type="entry name" value="Trp_synthase_suA"/>
</dbReference>
<name>A0A2T0BF14_9CLOT</name>
<reference evidence="11 12" key="1">
    <citation type="submission" date="2018-03" db="EMBL/GenBank/DDBJ databases">
        <title>Genome sequence of Clostridium luticellarii DSM 29923.</title>
        <authorList>
            <person name="Poehlein A."/>
            <person name="Daniel R."/>
        </authorList>
    </citation>
    <scope>NUCLEOTIDE SEQUENCE [LARGE SCALE GENOMIC DNA]</scope>
    <source>
        <strain evidence="11 12">DSM 29923</strain>
    </source>
</reference>
<comment type="pathway">
    <text evidence="2 9">Amino-acid biosynthesis; L-tryptophan biosynthesis; L-tryptophan from chorismate: step 5/5.</text>
</comment>
<dbReference type="OrthoDB" id="9804578at2"/>
<dbReference type="PANTHER" id="PTHR43406">
    <property type="entry name" value="TRYPTOPHAN SYNTHASE, ALPHA CHAIN"/>
    <property type="match status" value="1"/>
</dbReference>